<organism evidence="2 3">
    <name type="scientific">Adineta ricciae</name>
    <name type="common">Rotifer</name>
    <dbReference type="NCBI Taxonomy" id="249248"/>
    <lineage>
        <taxon>Eukaryota</taxon>
        <taxon>Metazoa</taxon>
        <taxon>Spiralia</taxon>
        <taxon>Gnathifera</taxon>
        <taxon>Rotifera</taxon>
        <taxon>Eurotatoria</taxon>
        <taxon>Bdelloidea</taxon>
        <taxon>Adinetida</taxon>
        <taxon>Adinetidae</taxon>
        <taxon>Adineta</taxon>
    </lineage>
</organism>
<name>A0A815LWA8_ADIRI</name>
<evidence type="ECO:0000313" key="3">
    <source>
        <dbReference type="Proteomes" id="UP000663828"/>
    </source>
</evidence>
<keyword evidence="3" id="KW-1185">Reference proteome</keyword>
<sequence length="240" mass="27589">MALRAPTGSFQRPTPMNKQQTTASISPLKPRKDHDATSTPFFLKRPSISTELVVHIDKTGIVAKPNTDYTYRTEDYLQHREKQSNDQTVLLNSSKTTWKNVVQQKRTLDSDQEEIDRALSTIDSIHGSFNRSLFIPYNQAYSSLYGDDDKSTHLMQTFCQSQHHYMQDEKHDHTQETLNSFGFCQDTDSDADSSENDADDDEKKKSYDSGYGSVMPRRRFPRESLIMISQNLNRTSKSLF</sequence>
<evidence type="ECO:0000256" key="1">
    <source>
        <dbReference type="SAM" id="MobiDB-lite"/>
    </source>
</evidence>
<feature type="region of interest" description="Disordered" evidence="1">
    <location>
        <begin position="180"/>
        <end position="216"/>
    </location>
</feature>
<dbReference type="EMBL" id="CAJNOR010003431">
    <property type="protein sequence ID" value="CAF1413250.1"/>
    <property type="molecule type" value="Genomic_DNA"/>
</dbReference>
<comment type="caution">
    <text evidence="2">The sequence shown here is derived from an EMBL/GenBank/DDBJ whole genome shotgun (WGS) entry which is preliminary data.</text>
</comment>
<feature type="compositionally biased region" description="Acidic residues" evidence="1">
    <location>
        <begin position="187"/>
        <end position="200"/>
    </location>
</feature>
<reference evidence="2" key="1">
    <citation type="submission" date="2021-02" db="EMBL/GenBank/DDBJ databases">
        <authorList>
            <person name="Nowell W R."/>
        </authorList>
    </citation>
    <scope>NUCLEOTIDE SEQUENCE</scope>
</reference>
<feature type="compositionally biased region" description="Polar residues" evidence="1">
    <location>
        <begin position="8"/>
        <end position="25"/>
    </location>
</feature>
<gene>
    <name evidence="2" type="ORF">XAT740_LOCUS34791</name>
</gene>
<protein>
    <submittedName>
        <fullName evidence="2">Uncharacterized protein</fullName>
    </submittedName>
</protein>
<feature type="region of interest" description="Disordered" evidence="1">
    <location>
        <begin position="1"/>
        <end position="41"/>
    </location>
</feature>
<accession>A0A815LWA8</accession>
<evidence type="ECO:0000313" key="2">
    <source>
        <dbReference type="EMBL" id="CAF1413250.1"/>
    </source>
</evidence>
<dbReference type="AlphaFoldDB" id="A0A815LWA8"/>
<proteinExistence type="predicted"/>
<dbReference type="Proteomes" id="UP000663828">
    <property type="component" value="Unassembled WGS sequence"/>
</dbReference>